<sequence length="101" mass="11236">MRNHHASNPQQYVERERGREQSKPAISPSKTSTRRNRSKSDVDVCMCWGWIGGIPGHQSHRRETGSYQGLPAGALGAVRWMVPRTQLDSASTNSIVSRPPP</sequence>
<accession>A0A0A8XRL5</accession>
<dbReference type="EMBL" id="GBRH01282467">
    <property type="protein sequence ID" value="JAD15428.1"/>
    <property type="molecule type" value="Transcribed_RNA"/>
</dbReference>
<feature type="compositionally biased region" description="Polar residues" evidence="1">
    <location>
        <begin position="1"/>
        <end position="11"/>
    </location>
</feature>
<feature type="compositionally biased region" description="Basic and acidic residues" evidence="1">
    <location>
        <begin position="13"/>
        <end position="22"/>
    </location>
</feature>
<protein>
    <submittedName>
        <fullName evidence="2">Uncharacterized protein</fullName>
    </submittedName>
</protein>
<proteinExistence type="predicted"/>
<name>A0A0A8XRL5_ARUDO</name>
<organism evidence="2">
    <name type="scientific">Arundo donax</name>
    <name type="common">Giant reed</name>
    <name type="synonym">Donax arundinaceus</name>
    <dbReference type="NCBI Taxonomy" id="35708"/>
    <lineage>
        <taxon>Eukaryota</taxon>
        <taxon>Viridiplantae</taxon>
        <taxon>Streptophyta</taxon>
        <taxon>Embryophyta</taxon>
        <taxon>Tracheophyta</taxon>
        <taxon>Spermatophyta</taxon>
        <taxon>Magnoliopsida</taxon>
        <taxon>Liliopsida</taxon>
        <taxon>Poales</taxon>
        <taxon>Poaceae</taxon>
        <taxon>PACMAD clade</taxon>
        <taxon>Arundinoideae</taxon>
        <taxon>Arundineae</taxon>
        <taxon>Arundo</taxon>
    </lineage>
</organism>
<feature type="region of interest" description="Disordered" evidence="1">
    <location>
        <begin position="1"/>
        <end position="41"/>
    </location>
</feature>
<dbReference type="AlphaFoldDB" id="A0A0A8XRL5"/>
<reference evidence="2" key="1">
    <citation type="submission" date="2014-09" db="EMBL/GenBank/DDBJ databases">
        <authorList>
            <person name="Magalhaes I.L.F."/>
            <person name="Oliveira U."/>
            <person name="Santos F.R."/>
            <person name="Vidigal T.H.D.A."/>
            <person name="Brescovit A.D."/>
            <person name="Santos A.J."/>
        </authorList>
    </citation>
    <scope>NUCLEOTIDE SEQUENCE</scope>
    <source>
        <tissue evidence="2">Shoot tissue taken approximately 20 cm above the soil surface</tissue>
    </source>
</reference>
<evidence type="ECO:0000256" key="1">
    <source>
        <dbReference type="SAM" id="MobiDB-lite"/>
    </source>
</evidence>
<reference evidence="2" key="2">
    <citation type="journal article" date="2015" name="Data Brief">
        <title>Shoot transcriptome of the giant reed, Arundo donax.</title>
        <authorList>
            <person name="Barrero R.A."/>
            <person name="Guerrero F.D."/>
            <person name="Moolhuijzen P."/>
            <person name="Goolsby J.A."/>
            <person name="Tidwell J."/>
            <person name="Bellgard S.E."/>
            <person name="Bellgard M.I."/>
        </authorList>
    </citation>
    <scope>NUCLEOTIDE SEQUENCE</scope>
    <source>
        <tissue evidence="2">Shoot tissue taken approximately 20 cm above the soil surface</tissue>
    </source>
</reference>
<evidence type="ECO:0000313" key="2">
    <source>
        <dbReference type="EMBL" id="JAD15428.1"/>
    </source>
</evidence>